<dbReference type="GO" id="GO:0015031">
    <property type="term" value="P:protein transport"/>
    <property type="evidence" value="ECO:0007669"/>
    <property type="project" value="UniProtKB-KW"/>
</dbReference>
<keyword evidence="7" id="KW-0788">Thiol protease</keyword>
<dbReference type="AlphaFoldDB" id="A0A1E4TPJ8"/>
<feature type="compositionally biased region" description="Acidic residues" evidence="12">
    <location>
        <begin position="584"/>
        <end position="595"/>
    </location>
</feature>
<evidence type="ECO:0000313" key="14">
    <source>
        <dbReference type="EMBL" id="ODV93685.1"/>
    </source>
</evidence>
<evidence type="ECO:0000256" key="1">
    <source>
        <dbReference type="ARBA" id="ARBA00004329"/>
    </source>
</evidence>
<dbReference type="GO" id="GO:0019786">
    <property type="term" value="F:protein-phosphatidylethanolamide deconjugating activity"/>
    <property type="evidence" value="ECO:0007669"/>
    <property type="project" value="InterPro"/>
</dbReference>
<feature type="compositionally biased region" description="Basic and acidic residues" evidence="12">
    <location>
        <begin position="613"/>
        <end position="627"/>
    </location>
</feature>
<keyword evidence="15" id="KW-1185">Reference proteome</keyword>
<evidence type="ECO:0000256" key="2">
    <source>
        <dbReference type="ARBA" id="ARBA00010958"/>
    </source>
</evidence>
<dbReference type="PANTHER" id="PTHR22624:SF49">
    <property type="entry name" value="CYSTEINE PROTEASE"/>
    <property type="match status" value="1"/>
</dbReference>
<protein>
    <recommendedName>
        <fullName evidence="11">Cysteine protease</fullName>
        <ecNumber evidence="11">3.4.22.-</ecNumber>
    </recommendedName>
</protein>
<evidence type="ECO:0000256" key="8">
    <source>
        <dbReference type="ARBA" id="ARBA00022927"/>
    </source>
</evidence>
<keyword evidence="6 11" id="KW-0378">Hydrolase</keyword>
<evidence type="ECO:0000256" key="5">
    <source>
        <dbReference type="ARBA" id="ARBA00022670"/>
    </source>
</evidence>
<evidence type="ECO:0000313" key="15">
    <source>
        <dbReference type="Proteomes" id="UP000094236"/>
    </source>
</evidence>
<dbReference type="EC" id="3.4.22.-" evidence="11"/>
<feature type="compositionally biased region" description="Low complexity" evidence="12">
    <location>
        <begin position="433"/>
        <end position="442"/>
    </location>
</feature>
<accession>A0A1E4TPJ8</accession>
<dbReference type="STRING" id="669874.A0A1E4TPJ8"/>
<evidence type="ECO:0000256" key="4">
    <source>
        <dbReference type="ARBA" id="ARBA00022490"/>
    </source>
</evidence>
<comment type="similarity">
    <text evidence="2 11">Belongs to the peptidase C54 family.</text>
</comment>
<name>A0A1E4TPJ8_PACTA</name>
<proteinExistence type="inferred from homology"/>
<feature type="compositionally biased region" description="Basic and acidic residues" evidence="12">
    <location>
        <begin position="596"/>
        <end position="605"/>
    </location>
</feature>
<keyword evidence="3" id="KW-0813">Transport</keyword>
<comment type="subcellular location">
    <subcellularLocation>
        <location evidence="11">Nucleus</location>
    </subcellularLocation>
    <subcellularLocation>
        <location evidence="11">Cytoplasm</location>
    </subcellularLocation>
    <subcellularLocation>
        <location evidence="1">Preautophagosomal structure</location>
    </subcellularLocation>
</comment>
<keyword evidence="5 11" id="KW-0645">Protease</keyword>
<dbReference type="GO" id="GO:0005634">
    <property type="term" value="C:nucleus"/>
    <property type="evidence" value="ECO:0007669"/>
    <property type="project" value="UniProtKB-SubCell"/>
</dbReference>
<keyword evidence="9" id="KW-0072">Autophagy</keyword>
<feature type="compositionally biased region" description="Basic and acidic residues" evidence="12">
    <location>
        <begin position="553"/>
        <end position="569"/>
    </location>
</feature>
<dbReference type="Pfam" id="PF03416">
    <property type="entry name" value="Peptidase_C54"/>
    <property type="match status" value="1"/>
</dbReference>
<evidence type="ECO:0000256" key="3">
    <source>
        <dbReference type="ARBA" id="ARBA00022448"/>
    </source>
</evidence>
<dbReference type="GO" id="GO:0004197">
    <property type="term" value="F:cysteine-type endopeptidase activity"/>
    <property type="evidence" value="ECO:0007669"/>
    <property type="project" value="TreeGrafter"/>
</dbReference>
<dbReference type="GO" id="GO:0000407">
    <property type="term" value="C:phagophore assembly site"/>
    <property type="evidence" value="ECO:0007669"/>
    <property type="project" value="UniProtKB-SubCell"/>
</dbReference>
<dbReference type="GO" id="GO:0016485">
    <property type="term" value="P:protein processing"/>
    <property type="evidence" value="ECO:0007669"/>
    <property type="project" value="TreeGrafter"/>
</dbReference>
<comment type="catalytic activity">
    <reaction evidence="10">
        <text>[protein]-C-terminal L-amino acid-glycyl-phosphatidylethanolamide + H2O = [protein]-C-terminal L-amino acid-glycine + a 1,2-diacyl-sn-glycero-3-phosphoethanolamine</text>
        <dbReference type="Rhea" id="RHEA:67548"/>
        <dbReference type="Rhea" id="RHEA-COMP:17323"/>
        <dbReference type="Rhea" id="RHEA-COMP:17324"/>
        <dbReference type="ChEBI" id="CHEBI:15377"/>
        <dbReference type="ChEBI" id="CHEBI:64612"/>
        <dbReference type="ChEBI" id="CHEBI:172940"/>
        <dbReference type="ChEBI" id="CHEBI:172941"/>
    </reaction>
    <physiologicalReaction direction="left-to-right" evidence="10">
        <dbReference type="Rhea" id="RHEA:67549"/>
    </physiologicalReaction>
</comment>
<evidence type="ECO:0000256" key="6">
    <source>
        <dbReference type="ARBA" id="ARBA00022801"/>
    </source>
</evidence>
<dbReference type="GO" id="GO:0000045">
    <property type="term" value="P:autophagosome assembly"/>
    <property type="evidence" value="ECO:0007669"/>
    <property type="project" value="TreeGrafter"/>
</dbReference>
<dbReference type="InterPro" id="IPR005078">
    <property type="entry name" value="Peptidase_C54"/>
</dbReference>
<feature type="region of interest" description="Disordered" evidence="12">
    <location>
        <begin position="283"/>
        <end position="315"/>
    </location>
</feature>
<keyword evidence="11" id="KW-0539">Nucleus</keyword>
<evidence type="ECO:0000256" key="12">
    <source>
        <dbReference type="SAM" id="MobiDB-lite"/>
    </source>
</evidence>
<evidence type="ECO:0000256" key="10">
    <source>
        <dbReference type="ARBA" id="ARBA00029362"/>
    </source>
</evidence>
<dbReference type="GO" id="GO:0035973">
    <property type="term" value="P:aggrephagy"/>
    <property type="evidence" value="ECO:0007669"/>
    <property type="project" value="TreeGrafter"/>
</dbReference>
<feature type="compositionally biased region" description="Polar residues" evidence="12">
    <location>
        <begin position="305"/>
        <end position="315"/>
    </location>
</feature>
<comment type="function">
    <text evidence="11">Required for selective autophagic degradation of the nucleus (nucleophagy) as well as for mitophagy which contributes to regulate mitochondrial quantity and quality by eliminating the mitochondria to a basal level to fulfill cellular energy requirements and preventing excess ROS production.</text>
</comment>
<dbReference type="InterPro" id="IPR046792">
    <property type="entry name" value="Peptidase_C54_cat"/>
</dbReference>
<dbReference type="PANTHER" id="PTHR22624">
    <property type="entry name" value="CYSTEINE PROTEASE ATG4"/>
    <property type="match status" value="1"/>
</dbReference>
<feature type="region of interest" description="Disordered" evidence="12">
    <location>
        <begin position="425"/>
        <end position="446"/>
    </location>
</feature>
<organism evidence="14 15">
    <name type="scientific">Pachysolen tannophilus NRRL Y-2460</name>
    <dbReference type="NCBI Taxonomy" id="669874"/>
    <lineage>
        <taxon>Eukaryota</taxon>
        <taxon>Fungi</taxon>
        <taxon>Dikarya</taxon>
        <taxon>Ascomycota</taxon>
        <taxon>Saccharomycotina</taxon>
        <taxon>Pichiomycetes</taxon>
        <taxon>Pachysolenaceae</taxon>
        <taxon>Pachysolen</taxon>
    </lineage>
</organism>
<dbReference type="SUPFAM" id="SSF54001">
    <property type="entry name" value="Cysteine proteinases"/>
    <property type="match status" value="1"/>
</dbReference>
<evidence type="ECO:0000256" key="9">
    <source>
        <dbReference type="ARBA" id="ARBA00023006"/>
    </source>
</evidence>
<gene>
    <name evidence="14" type="ORF">PACTADRAFT_51451</name>
</gene>
<keyword evidence="4 11" id="KW-0963">Cytoplasm</keyword>
<reference evidence="15" key="1">
    <citation type="submission" date="2016-05" db="EMBL/GenBank/DDBJ databases">
        <title>Comparative genomics of biotechnologically important yeasts.</title>
        <authorList>
            <consortium name="DOE Joint Genome Institute"/>
            <person name="Riley R."/>
            <person name="Haridas S."/>
            <person name="Wolfe K.H."/>
            <person name="Lopes M.R."/>
            <person name="Hittinger C.T."/>
            <person name="Goker M."/>
            <person name="Salamov A."/>
            <person name="Wisecaver J."/>
            <person name="Long T.M."/>
            <person name="Aerts A.L."/>
            <person name="Barry K."/>
            <person name="Choi C."/>
            <person name="Clum A."/>
            <person name="Coughlan A.Y."/>
            <person name="Deshpande S."/>
            <person name="Douglass A.P."/>
            <person name="Hanson S.J."/>
            <person name="Klenk H.-P."/>
            <person name="Labutti K."/>
            <person name="Lapidus A."/>
            <person name="Lindquist E."/>
            <person name="Lipzen A."/>
            <person name="Meier-Kolthoff J.P."/>
            <person name="Ohm R.A."/>
            <person name="Otillar R.P."/>
            <person name="Pangilinan J."/>
            <person name="Peng Y."/>
            <person name="Rokas A."/>
            <person name="Rosa C.A."/>
            <person name="Scheuner C."/>
            <person name="Sibirny A.A."/>
            <person name="Slot J.C."/>
            <person name="Stielow J.B."/>
            <person name="Sun H."/>
            <person name="Kurtzman C.P."/>
            <person name="Blackwell M."/>
            <person name="Grigoriev I.V."/>
            <person name="Jeffries T.W."/>
        </authorList>
    </citation>
    <scope>NUCLEOTIDE SEQUENCE [LARGE SCALE GENOMIC DNA]</scope>
    <source>
        <strain evidence="15">NRRL Y-2460</strain>
    </source>
</reference>
<dbReference type="GO" id="GO:0000423">
    <property type="term" value="P:mitophagy"/>
    <property type="evidence" value="ECO:0007669"/>
    <property type="project" value="TreeGrafter"/>
</dbReference>
<feature type="region of interest" description="Disordered" evidence="12">
    <location>
        <begin position="553"/>
        <end position="640"/>
    </location>
</feature>
<keyword evidence="8" id="KW-0653">Protein transport</keyword>
<dbReference type="Proteomes" id="UP000094236">
    <property type="component" value="Unassembled WGS sequence"/>
</dbReference>
<evidence type="ECO:0000256" key="7">
    <source>
        <dbReference type="ARBA" id="ARBA00022807"/>
    </source>
</evidence>
<evidence type="ECO:0000259" key="13">
    <source>
        <dbReference type="Pfam" id="PF03416"/>
    </source>
</evidence>
<dbReference type="InterPro" id="IPR038765">
    <property type="entry name" value="Papain-like_cys_pep_sf"/>
</dbReference>
<sequence>NFFKHEGSFNAKIPENIWPEAFIRDVESRIWLTYRTGFFPIAKSVDGPSPLTSSLGTFLRSGSINDINHVGFTSDVGWGCMIRTSQSLLANTFLNLLVGRDWRYNKNEQDEQDEQGEQDGDDTHKRIISWFVDAPSAPFSIHNFVDKGITYSGKKAGEWFGPSAAARSIQVLCDDYKECGLKVYLSEDSGDIYEDELMNLLENENGTVNPVLILCGVRLGVENVNPIYWDALKKTLAIPQSVGIAGGRPSSSHYFFGFQGDYLFYLDPHLPQKPLQIPSSYIENQDPQHKENESVQERKEEIEVETQNEAAQNFDESLETSNYIEVLSNLDIPSVHTTRLRKLHLNQMDPSMLIGFLIKDKKDYEDWKNSLQSNDLHYKIVHISQTNNSALLEMRQPSISIVDMEDDEDEFVDLGLNPRTASEANIQSEGNEENSNLNSKKSQAAHHVSAQETCSFPHENVSNHSEEEYEAPVEVGNNDDSLVILEREEEKDRGNFTFDDEKDSSIIQKSDIKENYEKINKKDYESINEPAVVVDHHDLSNLNLDESIIHYTEEKEVKEPSGDYSKEPSKSPLSIGKGNTNKDEIEDSLEDDSENEDFKSSKNGKDFFGTASKFEHDHNSKPFKADAEPQEGGNIEVFNE</sequence>
<dbReference type="EMBL" id="KV454017">
    <property type="protein sequence ID" value="ODV93685.1"/>
    <property type="molecule type" value="Genomic_DNA"/>
</dbReference>
<feature type="compositionally biased region" description="Basic and acidic residues" evidence="12">
    <location>
        <begin position="286"/>
        <end position="301"/>
    </location>
</feature>
<dbReference type="OrthoDB" id="2960936at2759"/>
<feature type="domain" description="Peptidase C54 catalytic" evidence="13">
    <location>
        <begin position="20"/>
        <end position="369"/>
    </location>
</feature>
<dbReference type="GO" id="GO:0034727">
    <property type="term" value="P:piecemeal microautophagy of the nucleus"/>
    <property type="evidence" value="ECO:0007669"/>
    <property type="project" value="TreeGrafter"/>
</dbReference>
<feature type="non-terminal residue" evidence="14">
    <location>
        <position position="1"/>
    </location>
</feature>
<evidence type="ECO:0000256" key="11">
    <source>
        <dbReference type="RuleBase" id="RU363115"/>
    </source>
</evidence>